<dbReference type="eggNOG" id="COG0767">
    <property type="taxonomic scope" value="Bacteria"/>
</dbReference>
<dbReference type="GO" id="GO:0005548">
    <property type="term" value="F:phospholipid transporter activity"/>
    <property type="evidence" value="ECO:0007669"/>
    <property type="project" value="TreeGrafter"/>
</dbReference>
<dbReference type="GO" id="GO:0043190">
    <property type="term" value="C:ATP-binding cassette (ABC) transporter complex"/>
    <property type="evidence" value="ECO:0007669"/>
    <property type="project" value="InterPro"/>
</dbReference>
<dbReference type="Pfam" id="PF02405">
    <property type="entry name" value="MlaE"/>
    <property type="match status" value="1"/>
</dbReference>
<dbReference type="OrthoDB" id="9805022at2"/>
<evidence type="ECO:0000313" key="4">
    <source>
        <dbReference type="Proteomes" id="UP000019678"/>
    </source>
</evidence>
<proteinExistence type="predicted"/>
<evidence type="ECO:0008006" key="5">
    <source>
        <dbReference type="Google" id="ProtNLM"/>
    </source>
</evidence>
<evidence type="ECO:0000256" key="1">
    <source>
        <dbReference type="SAM" id="MobiDB-lite"/>
    </source>
</evidence>
<feature type="transmembrane region" description="Helical" evidence="2">
    <location>
        <begin position="188"/>
        <end position="215"/>
    </location>
</feature>
<sequence>MATSAPHPSAPAERHVARTPQVPQGPQGAPPPADLPEIAPAPGGVAALGAEAIQLFQQASGLASVFVRTLYYCVNGRRERGAVLLQMYEIGNRSIFFLSLVMSFLGMILVYQAGTQTKRVVPDLTMLGANYLELLVRELAPTIGALMLATRVGAGIAAEIGSMVVTEQVDALRMSAADPIDYLIKPRFLASILMTTCLIIWSSVIAFGAGMAMAYTKFDVMPRTFVNVSLVDAGDLTVGLAKCLAYGAAIPVVAGHSGLSTYGGSEGVGWATTRAVVNSSLAVIMLDVVISTAGFLVFR</sequence>
<feature type="region of interest" description="Disordered" evidence="1">
    <location>
        <begin position="1"/>
        <end position="36"/>
    </location>
</feature>
<name>A0A017T1L5_9BACT</name>
<protein>
    <recommendedName>
        <fullName evidence="5">ABC transporter permease</fullName>
    </recommendedName>
</protein>
<dbReference type="AlphaFoldDB" id="A0A017T1L5"/>
<accession>A0A017T1L5</accession>
<dbReference type="InterPro" id="IPR030802">
    <property type="entry name" value="Permease_MalE"/>
</dbReference>
<dbReference type="PANTHER" id="PTHR30188">
    <property type="entry name" value="ABC TRANSPORTER PERMEASE PROTEIN-RELATED"/>
    <property type="match status" value="1"/>
</dbReference>
<gene>
    <name evidence="3" type="ORF">CAP_7068</name>
</gene>
<dbReference type="EMBL" id="ASRX01000060">
    <property type="protein sequence ID" value="EYF02446.1"/>
    <property type="molecule type" value="Genomic_DNA"/>
</dbReference>
<keyword evidence="2" id="KW-1133">Transmembrane helix</keyword>
<dbReference type="STRING" id="1192034.CAP_7068"/>
<keyword evidence="2" id="KW-0812">Transmembrane</keyword>
<reference evidence="3 4" key="1">
    <citation type="submission" date="2013-05" db="EMBL/GenBank/DDBJ databases">
        <title>Genome assembly of Chondromyces apiculatus DSM 436.</title>
        <authorList>
            <person name="Sharma G."/>
            <person name="Khatri I."/>
            <person name="Kaur C."/>
            <person name="Mayilraj S."/>
            <person name="Subramanian S."/>
        </authorList>
    </citation>
    <scope>NUCLEOTIDE SEQUENCE [LARGE SCALE GENOMIC DNA]</scope>
    <source>
        <strain evidence="3 4">DSM 436</strain>
    </source>
</reference>
<evidence type="ECO:0000256" key="2">
    <source>
        <dbReference type="SAM" id="Phobius"/>
    </source>
</evidence>
<feature type="transmembrane region" description="Helical" evidence="2">
    <location>
        <begin position="275"/>
        <end position="298"/>
    </location>
</feature>
<dbReference type="RefSeq" id="WP_081865445.1">
    <property type="nucleotide sequence ID" value="NZ_ASRX01000060.1"/>
</dbReference>
<dbReference type="Proteomes" id="UP000019678">
    <property type="component" value="Unassembled WGS sequence"/>
</dbReference>
<organism evidence="3 4">
    <name type="scientific">Chondromyces apiculatus DSM 436</name>
    <dbReference type="NCBI Taxonomy" id="1192034"/>
    <lineage>
        <taxon>Bacteria</taxon>
        <taxon>Pseudomonadati</taxon>
        <taxon>Myxococcota</taxon>
        <taxon>Polyangia</taxon>
        <taxon>Polyangiales</taxon>
        <taxon>Polyangiaceae</taxon>
        <taxon>Chondromyces</taxon>
    </lineage>
</organism>
<feature type="transmembrane region" description="Helical" evidence="2">
    <location>
        <begin position="95"/>
        <end position="114"/>
    </location>
</feature>
<evidence type="ECO:0000313" key="3">
    <source>
        <dbReference type="EMBL" id="EYF02446.1"/>
    </source>
</evidence>
<comment type="caution">
    <text evidence="3">The sequence shown here is derived from an EMBL/GenBank/DDBJ whole genome shotgun (WGS) entry which is preliminary data.</text>
</comment>
<keyword evidence="4" id="KW-1185">Reference proteome</keyword>
<keyword evidence="2" id="KW-0472">Membrane</keyword>